<sequence length="129" mass="13555">MAMSNTTYLQELSHPESLTLELNEHTSKGISLAESFSVTGGIIVTDPTLPNDGVLSPQEETICERSASKDRKSSDSLLGADALTVGGNSFIGVYQISSKPELLGLSSITVCIGMSIQGHLCGAIPVKYP</sequence>
<name>A0A7S2XWN5_9STRA</name>
<accession>A0A7S2XWN5</accession>
<dbReference type="AlphaFoldDB" id="A0A7S2XWN5"/>
<protein>
    <submittedName>
        <fullName evidence="1">Uncharacterized protein</fullName>
    </submittedName>
</protein>
<reference evidence="1" key="1">
    <citation type="submission" date="2021-01" db="EMBL/GenBank/DDBJ databases">
        <authorList>
            <person name="Corre E."/>
            <person name="Pelletier E."/>
            <person name="Niang G."/>
            <person name="Scheremetjew M."/>
            <person name="Finn R."/>
            <person name="Kale V."/>
            <person name="Holt S."/>
            <person name="Cochrane G."/>
            <person name="Meng A."/>
            <person name="Brown T."/>
            <person name="Cohen L."/>
        </authorList>
    </citation>
    <scope>NUCLEOTIDE SEQUENCE</scope>
    <source>
        <strain evidence="1">CCMP1661</strain>
    </source>
</reference>
<evidence type="ECO:0000313" key="1">
    <source>
        <dbReference type="EMBL" id="CAD9860727.1"/>
    </source>
</evidence>
<gene>
    <name evidence="1" type="ORF">FJAP1339_LOCUS3248</name>
</gene>
<organism evidence="1">
    <name type="scientific">Fibrocapsa japonica</name>
    <dbReference type="NCBI Taxonomy" id="94617"/>
    <lineage>
        <taxon>Eukaryota</taxon>
        <taxon>Sar</taxon>
        <taxon>Stramenopiles</taxon>
        <taxon>Ochrophyta</taxon>
        <taxon>Raphidophyceae</taxon>
        <taxon>Chattonellales</taxon>
        <taxon>Chattonellaceae</taxon>
        <taxon>Fibrocapsa</taxon>
    </lineage>
</organism>
<dbReference type="EMBL" id="HBHR01006622">
    <property type="protein sequence ID" value="CAD9860727.1"/>
    <property type="molecule type" value="Transcribed_RNA"/>
</dbReference>
<proteinExistence type="predicted"/>